<keyword evidence="2" id="KW-1185">Reference proteome</keyword>
<evidence type="ECO:0000313" key="2">
    <source>
        <dbReference type="Proteomes" id="UP000241645"/>
    </source>
</evidence>
<sequence length="62" mass="7187">MTSKQVTSGLEKDMFGCWNQSKKDQTILKEFIPMKQQLTGQETKQSRTIEVGMMLKVTHLIR</sequence>
<comment type="caution">
    <text evidence="1">The sequence shown here is derived from an EMBL/GenBank/DDBJ whole genome shotgun (WGS) entry which is preliminary data.</text>
</comment>
<proteinExistence type="predicted"/>
<name>A0ABX5FS75_9BACL</name>
<protein>
    <submittedName>
        <fullName evidence="1">Uncharacterized protein</fullName>
    </submittedName>
</protein>
<reference evidence="1 2" key="1">
    <citation type="submission" date="2018-03" db="EMBL/GenBank/DDBJ databases">
        <title>Brevisbacillus phylogenomics.</title>
        <authorList>
            <person name="Dunlap C."/>
        </authorList>
    </citation>
    <scope>NUCLEOTIDE SEQUENCE [LARGE SCALE GENOMIC DNA]</scope>
    <source>
        <strain evidence="1 2">NRRL B-41110</strain>
    </source>
</reference>
<dbReference type="Proteomes" id="UP000241645">
    <property type="component" value="Unassembled WGS sequence"/>
</dbReference>
<accession>A0ABX5FS75</accession>
<gene>
    <name evidence="1" type="ORF">C7R92_09400</name>
</gene>
<dbReference type="EMBL" id="PXZO01000016">
    <property type="protein sequence ID" value="PSK11654.1"/>
    <property type="molecule type" value="Genomic_DNA"/>
</dbReference>
<organism evidence="1 2">
    <name type="scientific">Brevibacillus porteri</name>
    <dbReference type="NCBI Taxonomy" id="2126350"/>
    <lineage>
        <taxon>Bacteria</taxon>
        <taxon>Bacillati</taxon>
        <taxon>Bacillota</taxon>
        <taxon>Bacilli</taxon>
        <taxon>Bacillales</taxon>
        <taxon>Paenibacillaceae</taxon>
        <taxon>Brevibacillus</taxon>
    </lineage>
</organism>
<evidence type="ECO:0000313" key="1">
    <source>
        <dbReference type="EMBL" id="PSK11654.1"/>
    </source>
</evidence>